<gene>
    <name evidence="1" type="ORF">NQ314_006871</name>
</gene>
<sequence>MSNILTVNINITTFSKLIPYLKSKSVRYHSKNSRISITEEIEKSRQEAYDERFLLLKVIVIDISFIVNRLTNYEIFLSGYFNNRHSRSIKKR</sequence>
<dbReference type="Proteomes" id="UP001162156">
    <property type="component" value="Unassembled WGS sequence"/>
</dbReference>
<accession>A0AAV8YXA4</accession>
<proteinExistence type="predicted"/>
<evidence type="ECO:0000313" key="1">
    <source>
        <dbReference type="EMBL" id="KAJ8955645.1"/>
    </source>
</evidence>
<protein>
    <submittedName>
        <fullName evidence="1">Uncharacterized protein</fullName>
    </submittedName>
</protein>
<name>A0AAV8YXA4_9CUCU</name>
<reference evidence="1" key="1">
    <citation type="journal article" date="2023" name="Insect Mol. Biol.">
        <title>Genome sequencing provides insights into the evolution of gene families encoding plant cell wall-degrading enzymes in longhorned beetles.</title>
        <authorList>
            <person name="Shin N.R."/>
            <person name="Okamura Y."/>
            <person name="Kirsch R."/>
            <person name="Pauchet Y."/>
        </authorList>
    </citation>
    <scope>NUCLEOTIDE SEQUENCE</scope>
    <source>
        <strain evidence="1">RBIC_L_NR</strain>
    </source>
</reference>
<dbReference type="EMBL" id="JANEYF010001867">
    <property type="protein sequence ID" value="KAJ8955645.1"/>
    <property type="molecule type" value="Genomic_DNA"/>
</dbReference>
<keyword evidence="2" id="KW-1185">Reference proteome</keyword>
<organism evidence="1 2">
    <name type="scientific">Rhamnusium bicolor</name>
    <dbReference type="NCBI Taxonomy" id="1586634"/>
    <lineage>
        <taxon>Eukaryota</taxon>
        <taxon>Metazoa</taxon>
        <taxon>Ecdysozoa</taxon>
        <taxon>Arthropoda</taxon>
        <taxon>Hexapoda</taxon>
        <taxon>Insecta</taxon>
        <taxon>Pterygota</taxon>
        <taxon>Neoptera</taxon>
        <taxon>Endopterygota</taxon>
        <taxon>Coleoptera</taxon>
        <taxon>Polyphaga</taxon>
        <taxon>Cucujiformia</taxon>
        <taxon>Chrysomeloidea</taxon>
        <taxon>Cerambycidae</taxon>
        <taxon>Lepturinae</taxon>
        <taxon>Rhagiini</taxon>
        <taxon>Rhamnusium</taxon>
    </lineage>
</organism>
<evidence type="ECO:0000313" key="2">
    <source>
        <dbReference type="Proteomes" id="UP001162156"/>
    </source>
</evidence>
<comment type="caution">
    <text evidence="1">The sequence shown here is derived from an EMBL/GenBank/DDBJ whole genome shotgun (WGS) entry which is preliminary data.</text>
</comment>
<dbReference type="AlphaFoldDB" id="A0AAV8YXA4"/>